<evidence type="ECO:0000313" key="3">
    <source>
        <dbReference type="Proteomes" id="UP001519460"/>
    </source>
</evidence>
<keyword evidence="3" id="KW-1185">Reference proteome</keyword>
<proteinExistence type="predicted"/>
<protein>
    <recommendedName>
        <fullName evidence="1">PiggyBac transposable element-derived protein domain-containing protein</fullName>
    </recommendedName>
</protein>
<organism evidence="2 3">
    <name type="scientific">Batillaria attramentaria</name>
    <dbReference type="NCBI Taxonomy" id="370345"/>
    <lineage>
        <taxon>Eukaryota</taxon>
        <taxon>Metazoa</taxon>
        <taxon>Spiralia</taxon>
        <taxon>Lophotrochozoa</taxon>
        <taxon>Mollusca</taxon>
        <taxon>Gastropoda</taxon>
        <taxon>Caenogastropoda</taxon>
        <taxon>Sorbeoconcha</taxon>
        <taxon>Cerithioidea</taxon>
        <taxon>Batillariidae</taxon>
        <taxon>Batillaria</taxon>
    </lineage>
</organism>
<dbReference type="Pfam" id="PF13843">
    <property type="entry name" value="DDE_Tnp_1_7"/>
    <property type="match status" value="1"/>
</dbReference>
<dbReference type="PANTHER" id="PTHR46599:SF3">
    <property type="entry name" value="PIGGYBAC TRANSPOSABLE ELEMENT-DERIVED PROTEIN 4"/>
    <property type="match status" value="1"/>
</dbReference>
<sequence length="169" mass="19235">MVELDDPVSDGSDFELDYDAELVEVAEIELFDDVEHIAAQILGNGDDEELVFAGFLRGWGLGDDEELDFAGFLGGWVTDPANFQPHGYRCQCQVNANVPENPKPVDFFYLFWDDTMWQRLVVETNRYHDQQVRQKGATLSAPTWKPVTNEEMKTFIGLILMMGITRLPQ</sequence>
<evidence type="ECO:0000313" key="2">
    <source>
        <dbReference type="EMBL" id="KAK7485392.1"/>
    </source>
</evidence>
<dbReference type="Proteomes" id="UP001519460">
    <property type="component" value="Unassembled WGS sequence"/>
</dbReference>
<accession>A0ABD0KEN3</accession>
<dbReference type="PANTHER" id="PTHR46599">
    <property type="entry name" value="PIGGYBAC TRANSPOSABLE ELEMENT-DERIVED PROTEIN 4"/>
    <property type="match status" value="1"/>
</dbReference>
<feature type="domain" description="PiggyBac transposable element-derived protein" evidence="1">
    <location>
        <begin position="104"/>
        <end position="168"/>
    </location>
</feature>
<comment type="caution">
    <text evidence="2">The sequence shown here is derived from an EMBL/GenBank/DDBJ whole genome shotgun (WGS) entry which is preliminary data.</text>
</comment>
<reference evidence="2 3" key="1">
    <citation type="journal article" date="2023" name="Sci. Data">
        <title>Genome assembly of the Korean intertidal mud-creeper Batillaria attramentaria.</title>
        <authorList>
            <person name="Patra A.K."/>
            <person name="Ho P.T."/>
            <person name="Jun S."/>
            <person name="Lee S.J."/>
            <person name="Kim Y."/>
            <person name="Won Y.J."/>
        </authorList>
    </citation>
    <scope>NUCLEOTIDE SEQUENCE [LARGE SCALE GENOMIC DNA]</scope>
    <source>
        <strain evidence="2">Wonlab-2016</strain>
    </source>
</reference>
<dbReference type="AlphaFoldDB" id="A0ABD0KEN3"/>
<dbReference type="InterPro" id="IPR029526">
    <property type="entry name" value="PGBD"/>
</dbReference>
<gene>
    <name evidence="2" type="ORF">BaRGS_00023340</name>
</gene>
<evidence type="ECO:0000259" key="1">
    <source>
        <dbReference type="Pfam" id="PF13843"/>
    </source>
</evidence>
<dbReference type="EMBL" id="JACVVK020000195">
    <property type="protein sequence ID" value="KAK7485392.1"/>
    <property type="molecule type" value="Genomic_DNA"/>
</dbReference>
<name>A0ABD0KEN3_9CAEN</name>